<gene>
    <name evidence="1" type="ORF">PYW07_014191</name>
</gene>
<dbReference type="Proteomes" id="UP001231518">
    <property type="component" value="Chromosome 5"/>
</dbReference>
<dbReference type="SUPFAM" id="SSF55729">
    <property type="entry name" value="Acyl-CoA N-acyltransferases (Nat)"/>
    <property type="match status" value="1"/>
</dbReference>
<dbReference type="AlphaFoldDB" id="A0AAD7Z1H3"/>
<evidence type="ECO:0008006" key="3">
    <source>
        <dbReference type="Google" id="ProtNLM"/>
    </source>
</evidence>
<keyword evidence="2" id="KW-1185">Reference proteome</keyword>
<dbReference type="EMBL" id="JARGEI010000003">
    <property type="protein sequence ID" value="KAJ8733640.1"/>
    <property type="molecule type" value="Genomic_DNA"/>
</dbReference>
<evidence type="ECO:0000313" key="1">
    <source>
        <dbReference type="EMBL" id="KAJ8733640.1"/>
    </source>
</evidence>
<name>A0AAD7Z1H3_MYTSE</name>
<dbReference type="InterPro" id="IPR016181">
    <property type="entry name" value="Acyl_CoA_acyltransferase"/>
</dbReference>
<reference evidence="1" key="1">
    <citation type="submission" date="2023-03" db="EMBL/GenBank/DDBJ databases">
        <title>Chromosome-level genomes of two armyworms, Mythimna separata and Mythimna loreyi, provide insights into the biosynthesis and reception of sex pheromones.</title>
        <authorList>
            <person name="Zhao H."/>
        </authorList>
    </citation>
    <scope>NUCLEOTIDE SEQUENCE</scope>
    <source>
        <strain evidence="1">BeijingLab</strain>
        <tissue evidence="1">Pupa</tissue>
    </source>
</reference>
<protein>
    <recommendedName>
        <fullName evidence="3">N-acetyltransferase domain-containing protein</fullName>
    </recommendedName>
</protein>
<evidence type="ECO:0000313" key="2">
    <source>
        <dbReference type="Proteomes" id="UP001231518"/>
    </source>
</evidence>
<organism evidence="1 2">
    <name type="scientific">Mythimna separata</name>
    <name type="common">Oriental armyworm</name>
    <name type="synonym">Pseudaletia separata</name>
    <dbReference type="NCBI Taxonomy" id="271217"/>
    <lineage>
        <taxon>Eukaryota</taxon>
        <taxon>Metazoa</taxon>
        <taxon>Ecdysozoa</taxon>
        <taxon>Arthropoda</taxon>
        <taxon>Hexapoda</taxon>
        <taxon>Insecta</taxon>
        <taxon>Pterygota</taxon>
        <taxon>Neoptera</taxon>
        <taxon>Endopterygota</taxon>
        <taxon>Lepidoptera</taxon>
        <taxon>Glossata</taxon>
        <taxon>Ditrysia</taxon>
        <taxon>Noctuoidea</taxon>
        <taxon>Noctuidae</taxon>
        <taxon>Noctuinae</taxon>
        <taxon>Hadenini</taxon>
        <taxon>Mythimna</taxon>
    </lineage>
</organism>
<proteinExistence type="predicted"/>
<accession>A0AAD7Z1H3</accession>
<comment type="caution">
    <text evidence="1">The sequence shown here is derived from an EMBL/GenBank/DDBJ whole genome shotgun (WGS) entry which is preliminary data.</text>
</comment>
<sequence length="248" mass="27752">MQLCELSDSLFFIRITMGFKRVWDSSCPRVWDKWESDGTTWVIRDLPPEDDEEALNILVENLCPDEALCMLSNLIEDQLSVDSMKEFWRGYLSQRMSLACYEEKNGKSKLVALNVCLVICEGEKADDVIEGEPWKNVYGALKVAEDSVDAFKYLGIDKILYALGLVVTRDYRGAKLGSRILAARKPLSLYHGIKGTSTVFTGPASQISAARAGFETIATITLKDLADAGLNYPRDDSKAIKVMVKKFE</sequence>
<dbReference type="Gene3D" id="3.40.630.30">
    <property type="match status" value="1"/>
</dbReference>